<evidence type="ECO:0000259" key="4">
    <source>
        <dbReference type="PROSITE" id="PS51782"/>
    </source>
</evidence>
<dbReference type="CDD" id="cd00118">
    <property type="entry name" value="LysM"/>
    <property type="match status" value="1"/>
</dbReference>
<dbReference type="InterPro" id="IPR018392">
    <property type="entry name" value="LysM"/>
</dbReference>
<evidence type="ECO:0000313" key="6">
    <source>
        <dbReference type="Proteomes" id="UP000334923"/>
    </source>
</evidence>
<dbReference type="PROSITE" id="PS51782">
    <property type="entry name" value="LYSM"/>
    <property type="match status" value="1"/>
</dbReference>
<protein>
    <recommendedName>
        <fullName evidence="4">LysM domain-containing protein</fullName>
    </recommendedName>
</protein>
<sequence>MTTRRPDSVSIRPFVRRIRLLCLCSCLSLCLTGNGRLLAQEETPEIIRQQDEEEAKRKVLRASDTLDQIEGTVEGHTRELQHLQQELSQLKEELRNLHGRLSQPSASAPASMSAPEKETADRKPTQAPSGPSEPGLAGEGPHTKVVAGYYYKVQAGDTVSAIAEAYRQSGVPVTAEQIRTANGLSRRESLRPGQKIFVPKGTAKPKGTVKKKHTSSTPPAPTSP</sequence>
<evidence type="ECO:0000256" key="3">
    <source>
        <dbReference type="SAM" id="SignalP"/>
    </source>
</evidence>
<dbReference type="RefSeq" id="WP_142660955.1">
    <property type="nucleotide sequence ID" value="NZ_CABFVA020000119.1"/>
</dbReference>
<evidence type="ECO:0000256" key="1">
    <source>
        <dbReference type="SAM" id="Coils"/>
    </source>
</evidence>
<reference evidence="5 6" key="1">
    <citation type="submission" date="2019-09" db="EMBL/GenBank/DDBJ databases">
        <authorList>
            <person name="Cremers G."/>
        </authorList>
    </citation>
    <scope>NUCLEOTIDE SEQUENCE [LARGE SCALE GENOMIC DNA]</scope>
    <source>
        <strain evidence="5">4A</strain>
    </source>
</reference>
<name>A0A5E6MIG7_9BACT</name>
<proteinExistence type="predicted"/>
<gene>
    <name evidence="5" type="ORF">MAMT_02125</name>
</gene>
<dbReference type="InterPro" id="IPR036779">
    <property type="entry name" value="LysM_dom_sf"/>
</dbReference>
<feature type="region of interest" description="Disordered" evidence="2">
    <location>
        <begin position="182"/>
        <end position="224"/>
    </location>
</feature>
<dbReference type="OrthoDB" id="194754at2"/>
<dbReference type="AlphaFoldDB" id="A0A5E6MIG7"/>
<evidence type="ECO:0000256" key="2">
    <source>
        <dbReference type="SAM" id="MobiDB-lite"/>
    </source>
</evidence>
<feature type="domain" description="LysM" evidence="4">
    <location>
        <begin position="149"/>
        <end position="198"/>
    </location>
</feature>
<dbReference type="SMART" id="SM00257">
    <property type="entry name" value="LysM"/>
    <property type="match status" value="1"/>
</dbReference>
<organism evidence="5 6">
    <name type="scientific">Methylacidimicrobium tartarophylax</name>
    <dbReference type="NCBI Taxonomy" id="1041768"/>
    <lineage>
        <taxon>Bacteria</taxon>
        <taxon>Pseudomonadati</taxon>
        <taxon>Verrucomicrobiota</taxon>
        <taxon>Methylacidimicrobium</taxon>
    </lineage>
</organism>
<accession>A0A5E6MIG7</accession>
<keyword evidence="6" id="KW-1185">Reference proteome</keyword>
<dbReference type="Pfam" id="PF01476">
    <property type="entry name" value="LysM"/>
    <property type="match status" value="1"/>
</dbReference>
<dbReference type="Gene3D" id="3.10.350.10">
    <property type="entry name" value="LysM domain"/>
    <property type="match status" value="1"/>
</dbReference>
<dbReference type="SUPFAM" id="SSF54106">
    <property type="entry name" value="LysM domain"/>
    <property type="match status" value="1"/>
</dbReference>
<feature type="coiled-coil region" evidence="1">
    <location>
        <begin position="66"/>
        <end position="100"/>
    </location>
</feature>
<feature type="chain" id="PRO_5022966340" description="LysM domain-containing protein" evidence="3">
    <location>
        <begin position="40"/>
        <end position="224"/>
    </location>
</feature>
<keyword evidence="3" id="KW-0732">Signal</keyword>
<feature type="signal peptide" evidence="3">
    <location>
        <begin position="1"/>
        <end position="39"/>
    </location>
</feature>
<dbReference type="Proteomes" id="UP000334923">
    <property type="component" value="Unassembled WGS sequence"/>
</dbReference>
<evidence type="ECO:0000313" key="5">
    <source>
        <dbReference type="EMBL" id="VVM08128.1"/>
    </source>
</evidence>
<feature type="compositionally biased region" description="Low complexity" evidence="2">
    <location>
        <begin position="104"/>
        <end position="114"/>
    </location>
</feature>
<feature type="compositionally biased region" description="Basic and acidic residues" evidence="2">
    <location>
        <begin position="115"/>
        <end position="124"/>
    </location>
</feature>
<feature type="region of interest" description="Disordered" evidence="2">
    <location>
        <begin position="100"/>
        <end position="142"/>
    </location>
</feature>
<keyword evidence="1" id="KW-0175">Coiled coil</keyword>
<dbReference type="EMBL" id="CABFVA020000119">
    <property type="protein sequence ID" value="VVM08128.1"/>
    <property type="molecule type" value="Genomic_DNA"/>
</dbReference>